<dbReference type="EMBL" id="OW240919">
    <property type="protein sequence ID" value="CAH2310730.1"/>
    <property type="molecule type" value="Genomic_DNA"/>
</dbReference>
<dbReference type="InterPro" id="IPR050196">
    <property type="entry name" value="Cytochrome_P450_Monoox"/>
</dbReference>
<dbReference type="Gene3D" id="1.10.630.10">
    <property type="entry name" value="Cytochrome P450"/>
    <property type="match status" value="2"/>
</dbReference>
<dbReference type="GO" id="GO:0004497">
    <property type="term" value="F:monooxygenase activity"/>
    <property type="evidence" value="ECO:0007669"/>
    <property type="project" value="InterPro"/>
</dbReference>
<dbReference type="PANTHER" id="PTHR24291">
    <property type="entry name" value="CYTOCHROME P450 FAMILY 4"/>
    <property type="match status" value="1"/>
</dbReference>
<dbReference type="GO" id="GO:0016705">
    <property type="term" value="F:oxidoreductase activity, acting on paired donors, with incorporation or reduction of molecular oxygen"/>
    <property type="evidence" value="ECO:0007669"/>
    <property type="project" value="InterPro"/>
</dbReference>
<evidence type="ECO:0000313" key="3">
    <source>
        <dbReference type="Proteomes" id="UP001295444"/>
    </source>
</evidence>
<dbReference type="Proteomes" id="UP001295444">
    <property type="component" value="Chromosome 08"/>
</dbReference>
<dbReference type="SUPFAM" id="SSF48264">
    <property type="entry name" value="Cytochrome P450"/>
    <property type="match status" value="1"/>
</dbReference>
<dbReference type="PANTHER" id="PTHR24291:SF208">
    <property type="match status" value="1"/>
</dbReference>
<dbReference type="AlphaFoldDB" id="A0AAD1SUN6"/>
<proteinExistence type="inferred from homology"/>
<gene>
    <name evidence="2" type="ORF">PECUL_23A019476</name>
</gene>
<protein>
    <submittedName>
        <fullName evidence="2">Cytochrome P450 4B1-like</fullName>
    </submittedName>
</protein>
<evidence type="ECO:0000256" key="1">
    <source>
        <dbReference type="ARBA" id="ARBA00010617"/>
    </source>
</evidence>
<name>A0AAD1SUN6_PELCU</name>
<sequence length="305" mass="35433">MSDMEREDRKGYIEYEYLIPWIDEGLLLLSGQKWFQHRRLLTSGFHYDVLKPYVKIMGDCTKVMLSGWRRRDPNQAAAKLYPYVQIMNRCPKLHSIFKCRMQMDPECQQLDAESHPSVSFSLPPAPLGPPLSACFPFHDRAVDQVRYLLFESYRPKTQCLVRQEVNGRELECQPGLAETDKETDQVSCPQCLTFPPIPYFPELSVSIDRQRPLLARLSFETLFTFNSLISPFVYHRALCYVSHSQESCSIKRKLFGVYIDRSALSWDDLSKLLYITMCIKESLRLNTPVPVISRHMNEPITFSDG</sequence>
<dbReference type="GO" id="GO:0005506">
    <property type="term" value="F:iron ion binding"/>
    <property type="evidence" value="ECO:0007669"/>
    <property type="project" value="InterPro"/>
</dbReference>
<dbReference type="InterPro" id="IPR001128">
    <property type="entry name" value="Cyt_P450"/>
</dbReference>
<comment type="similarity">
    <text evidence="1">Belongs to the cytochrome P450 family.</text>
</comment>
<organism evidence="2 3">
    <name type="scientific">Pelobates cultripes</name>
    <name type="common">Western spadefoot toad</name>
    <dbReference type="NCBI Taxonomy" id="61616"/>
    <lineage>
        <taxon>Eukaryota</taxon>
        <taxon>Metazoa</taxon>
        <taxon>Chordata</taxon>
        <taxon>Craniata</taxon>
        <taxon>Vertebrata</taxon>
        <taxon>Euteleostomi</taxon>
        <taxon>Amphibia</taxon>
        <taxon>Batrachia</taxon>
        <taxon>Anura</taxon>
        <taxon>Pelobatoidea</taxon>
        <taxon>Pelobatidae</taxon>
        <taxon>Pelobates</taxon>
    </lineage>
</organism>
<dbReference type="InterPro" id="IPR036396">
    <property type="entry name" value="Cyt_P450_sf"/>
</dbReference>
<keyword evidence="3" id="KW-1185">Reference proteome</keyword>
<accession>A0AAD1SUN6</accession>
<dbReference type="GO" id="GO:0020037">
    <property type="term" value="F:heme binding"/>
    <property type="evidence" value="ECO:0007669"/>
    <property type="project" value="InterPro"/>
</dbReference>
<dbReference type="Pfam" id="PF00067">
    <property type="entry name" value="p450"/>
    <property type="match status" value="2"/>
</dbReference>
<reference evidence="2" key="1">
    <citation type="submission" date="2022-03" db="EMBL/GenBank/DDBJ databases">
        <authorList>
            <person name="Alioto T."/>
            <person name="Alioto T."/>
            <person name="Gomez Garrido J."/>
        </authorList>
    </citation>
    <scope>NUCLEOTIDE SEQUENCE</scope>
</reference>
<evidence type="ECO:0000313" key="2">
    <source>
        <dbReference type="EMBL" id="CAH2310730.1"/>
    </source>
</evidence>